<feature type="domain" description="Activator of Hsp90 ATPase homologue 1/2-like C-terminal" evidence="2">
    <location>
        <begin position="21"/>
        <end position="146"/>
    </location>
</feature>
<proteinExistence type="inferred from homology"/>
<comment type="similarity">
    <text evidence="1">Belongs to the AHA1 family.</text>
</comment>
<dbReference type="SUPFAM" id="SSF55961">
    <property type="entry name" value="Bet v1-like"/>
    <property type="match status" value="1"/>
</dbReference>
<evidence type="ECO:0000256" key="1">
    <source>
        <dbReference type="ARBA" id="ARBA00006817"/>
    </source>
</evidence>
<dbReference type="Pfam" id="PF08327">
    <property type="entry name" value="AHSA1"/>
    <property type="match status" value="1"/>
</dbReference>
<dbReference type="AlphaFoldDB" id="A0A3B0TLB0"/>
<dbReference type="CDD" id="cd07814">
    <property type="entry name" value="SRPBCC_CalC_Aha1-like"/>
    <property type="match status" value="1"/>
</dbReference>
<accession>A0A3B0TLB0</accession>
<dbReference type="EMBL" id="UOEQ01000122">
    <property type="protein sequence ID" value="VAW16983.1"/>
    <property type="molecule type" value="Genomic_DNA"/>
</dbReference>
<dbReference type="InterPro" id="IPR013538">
    <property type="entry name" value="ASHA1/2-like_C"/>
</dbReference>
<protein>
    <recommendedName>
        <fullName evidence="2">Activator of Hsp90 ATPase homologue 1/2-like C-terminal domain-containing protein</fullName>
    </recommendedName>
</protein>
<gene>
    <name evidence="3" type="ORF">MNBD_ALPHA11-738</name>
</gene>
<reference evidence="3" key="1">
    <citation type="submission" date="2018-06" db="EMBL/GenBank/DDBJ databases">
        <authorList>
            <person name="Zhirakovskaya E."/>
        </authorList>
    </citation>
    <scope>NUCLEOTIDE SEQUENCE</scope>
</reference>
<dbReference type="InterPro" id="IPR023393">
    <property type="entry name" value="START-like_dom_sf"/>
</dbReference>
<sequence>MSQLTESKFENDILTLKRLYNASQADVFDAWMNAEKMDQWYGPNGTIGVKSNIEAKMGGIYGHEMTFEGGKTHSSEGTIVEYDPPNVFAYKSSGPGQGQNMTIRIEFIKQGNNTLVVLTHEGVSEQTAQFVTPAWIGALDKLAVFLQA</sequence>
<organism evidence="3">
    <name type="scientific">hydrothermal vent metagenome</name>
    <dbReference type="NCBI Taxonomy" id="652676"/>
    <lineage>
        <taxon>unclassified sequences</taxon>
        <taxon>metagenomes</taxon>
        <taxon>ecological metagenomes</taxon>
    </lineage>
</organism>
<dbReference type="Gene3D" id="3.30.530.20">
    <property type="match status" value="1"/>
</dbReference>
<evidence type="ECO:0000259" key="2">
    <source>
        <dbReference type="Pfam" id="PF08327"/>
    </source>
</evidence>
<evidence type="ECO:0000313" key="3">
    <source>
        <dbReference type="EMBL" id="VAW16983.1"/>
    </source>
</evidence>
<name>A0A3B0TLB0_9ZZZZ</name>